<evidence type="ECO:0000256" key="2">
    <source>
        <dbReference type="ARBA" id="ARBA00006275"/>
    </source>
</evidence>
<evidence type="ECO:0000313" key="8">
    <source>
        <dbReference type="EMBL" id="MDN5217100.1"/>
    </source>
</evidence>
<feature type="domain" description="RagB/SusD" evidence="6">
    <location>
        <begin position="273"/>
        <end position="582"/>
    </location>
</feature>
<dbReference type="Pfam" id="PF07980">
    <property type="entry name" value="SusD_RagB"/>
    <property type="match status" value="1"/>
</dbReference>
<dbReference type="Gene3D" id="1.25.40.390">
    <property type="match status" value="1"/>
</dbReference>
<comment type="similarity">
    <text evidence="2">Belongs to the SusD family.</text>
</comment>
<dbReference type="RefSeq" id="WP_346762437.1">
    <property type="nucleotide sequence ID" value="NZ_JAUJEB010000013.1"/>
</dbReference>
<evidence type="ECO:0000256" key="4">
    <source>
        <dbReference type="ARBA" id="ARBA00023136"/>
    </source>
</evidence>
<keyword evidence="4" id="KW-0472">Membrane</keyword>
<keyword evidence="5" id="KW-0998">Cell outer membrane</keyword>
<evidence type="ECO:0000256" key="3">
    <source>
        <dbReference type="ARBA" id="ARBA00022729"/>
    </source>
</evidence>
<name>A0ABT8LK60_9BACT</name>
<comment type="subcellular location">
    <subcellularLocation>
        <location evidence="1">Cell outer membrane</location>
    </subcellularLocation>
</comment>
<evidence type="ECO:0000256" key="5">
    <source>
        <dbReference type="ARBA" id="ARBA00023237"/>
    </source>
</evidence>
<sequence length="584" mass="66156">MKKLLDMTYYKKLSLPILVLLFWSGCSDKFLEENPVGQVDEIQLQSEEGVNALLIAAYSMLDGYAQGEEGQNGSASGTNWIWGDVPSDDMYRGDQTGGWGAVNDIERYEVRPDNEWLQGAWGINFDGVSRANDVLRVLELARDKIDAGAANQLEAEARFIRAWFHFQLRIKFEKVPYITHDVDPITVPNDREIWDDIEADIQWGIDNNMEESPADAGRASRWAAKAFKARVHLFQQEFSAAKPLLDDILDNGPFVLEDHFYNNHNEDFQNNGESIFEIQYSVNDGGGIHNSGVDHQVLFSRATGACCDYSAPSFDLFNAFKVDANGLPLLDTFQDDLLTEDHLVLNSQSFTPTDHLLDPRVDWTIGRRGVLFLDWGPFTGSNWMLDQAGMGPFLNKKIHWFKANKDRINTAEWWWAGGLNGDNFNLFRLSHIILWRAEVAAEEGDLNTAMELVNQIRARAADDIFMGKINNTTFEDGFVLDVDMDQPAANYMLGQYTSFPTQEYALKAVRHEMRLEFALEGMRFFDLVRWGIDDEVLPAYLNAEAGLRAWVTGAQYDAGKDDHWPIPQVQLDLQTGVLTQDPAH</sequence>
<dbReference type="SUPFAM" id="SSF48452">
    <property type="entry name" value="TPR-like"/>
    <property type="match status" value="1"/>
</dbReference>
<dbReference type="EMBL" id="JAUJEB010000013">
    <property type="protein sequence ID" value="MDN5217100.1"/>
    <property type="molecule type" value="Genomic_DNA"/>
</dbReference>
<accession>A0ABT8LK60</accession>
<keyword evidence="3" id="KW-0732">Signal</keyword>
<dbReference type="InterPro" id="IPR011990">
    <property type="entry name" value="TPR-like_helical_dom_sf"/>
</dbReference>
<comment type="caution">
    <text evidence="8">The sequence shown here is derived from an EMBL/GenBank/DDBJ whole genome shotgun (WGS) entry which is preliminary data.</text>
</comment>
<dbReference type="Proteomes" id="UP001172083">
    <property type="component" value="Unassembled WGS sequence"/>
</dbReference>
<gene>
    <name evidence="8" type="ORF">QQ020_33825</name>
</gene>
<evidence type="ECO:0000313" key="9">
    <source>
        <dbReference type="Proteomes" id="UP001172083"/>
    </source>
</evidence>
<reference evidence="8" key="1">
    <citation type="submission" date="2023-06" db="EMBL/GenBank/DDBJ databases">
        <title>Genomic of Agaribacillus aureum.</title>
        <authorList>
            <person name="Wang G."/>
        </authorList>
    </citation>
    <scope>NUCLEOTIDE SEQUENCE</scope>
    <source>
        <strain evidence="8">BMA12</strain>
    </source>
</reference>
<keyword evidence="9" id="KW-1185">Reference proteome</keyword>
<feature type="domain" description="SusD-like N-terminal" evidence="7">
    <location>
        <begin position="29"/>
        <end position="233"/>
    </location>
</feature>
<evidence type="ECO:0000259" key="7">
    <source>
        <dbReference type="Pfam" id="PF14322"/>
    </source>
</evidence>
<dbReference type="InterPro" id="IPR033985">
    <property type="entry name" value="SusD-like_N"/>
</dbReference>
<dbReference type="InterPro" id="IPR012944">
    <property type="entry name" value="SusD_RagB_dom"/>
</dbReference>
<evidence type="ECO:0000256" key="1">
    <source>
        <dbReference type="ARBA" id="ARBA00004442"/>
    </source>
</evidence>
<dbReference type="PROSITE" id="PS51257">
    <property type="entry name" value="PROKAR_LIPOPROTEIN"/>
    <property type="match status" value="1"/>
</dbReference>
<organism evidence="8 9">
    <name type="scientific">Agaribacillus aureus</name>
    <dbReference type="NCBI Taxonomy" id="3051825"/>
    <lineage>
        <taxon>Bacteria</taxon>
        <taxon>Pseudomonadati</taxon>
        <taxon>Bacteroidota</taxon>
        <taxon>Cytophagia</taxon>
        <taxon>Cytophagales</taxon>
        <taxon>Splendidivirgaceae</taxon>
        <taxon>Agaribacillus</taxon>
    </lineage>
</organism>
<dbReference type="Pfam" id="PF14322">
    <property type="entry name" value="SusD-like_3"/>
    <property type="match status" value="1"/>
</dbReference>
<proteinExistence type="inferred from homology"/>
<protein>
    <submittedName>
        <fullName evidence="8">RagB/SusD family nutrient uptake outer membrane protein</fullName>
    </submittedName>
</protein>
<evidence type="ECO:0000259" key="6">
    <source>
        <dbReference type="Pfam" id="PF07980"/>
    </source>
</evidence>